<dbReference type="Proteomes" id="UP000676336">
    <property type="component" value="Unassembled WGS sequence"/>
</dbReference>
<gene>
    <name evidence="2" type="ORF">SMN809_LOCUS84960</name>
</gene>
<evidence type="ECO:0000256" key="1">
    <source>
        <dbReference type="SAM" id="MobiDB-lite"/>
    </source>
</evidence>
<dbReference type="AlphaFoldDB" id="A0A8S3K458"/>
<organism evidence="2 3">
    <name type="scientific">Rotaria magnacalcarata</name>
    <dbReference type="NCBI Taxonomy" id="392030"/>
    <lineage>
        <taxon>Eukaryota</taxon>
        <taxon>Metazoa</taxon>
        <taxon>Spiralia</taxon>
        <taxon>Gnathifera</taxon>
        <taxon>Rotifera</taxon>
        <taxon>Eurotatoria</taxon>
        <taxon>Bdelloidea</taxon>
        <taxon>Philodinida</taxon>
        <taxon>Philodinidae</taxon>
        <taxon>Rotaria</taxon>
    </lineage>
</organism>
<feature type="compositionally biased region" description="Low complexity" evidence="1">
    <location>
        <begin position="81"/>
        <end position="105"/>
    </location>
</feature>
<evidence type="ECO:0000313" key="3">
    <source>
        <dbReference type="Proteomes" id="UP000676336"/>
    </source>
</evidence>
<feature type="compositionally biased region" description="Acidic residues" evidence="1">
    <location>
        <begin position="30"/>
        <end position="47"/>
    </location>
</feature>
<evidence type="ECO:0000313" key="2">
    <source>
        <dbReference type="EMBL" id="CAF5226791.1"/>
    </source>
</evidence>
<protein>
    <submittedName>
        <fullName evidence="2">Uncharacterized protein</fullName>
    </submittedName>
</protein>
<dbReference type="EMBL" id="CAJOBI010362380">
    <property type="protein sequence ID" value="CAF5226791.1"/>
    <property type="molecule type" value="Genomic_DNA"/>
</dbReference>
<feature type="non-terminal residue" evidence="2">
    <location>
        <position position="105"/>
    </location>
</feature>
<proteinExistence type="predicted"/>
<accession>A0A8S3K458</accession>
<feature type="region of interest" description="Disordered" evidence="1">
    <location>
        <begin position="1"/>
        <end position="105"/>
    </location>
</feature>
<comment type="caution">
    <text evidence="2">The sequence shown here is derived from an EMBL/GenBank/DDBJ whole genome shotgun (WGS) entry which is preliminary data.</text>
</comment>
<name>A0A8S3K458_9BILA</name>
<reference evidence="2" key="1">
    <citation type="submission" date="2021-02" db="EMBL/GenBank/DDBJ databases">
        <authorList>
            <person name="Nowell W R."/>
        </authorList>
    </citation>
    <scope>NUCLEOTIDE SEQUENCE</scope>
</reference>
<sequence length="105" mass="11793">EGQQVSYEDDEPSPTGNVEPYVFDPMSFGDQDDYQDQFGYDEGDDFPLDGRESPDMNHWNSINSGGDMDIDSKPFAQPESTNTNNRNTNRSGTNTTTMGRRGVRE</sequence>